<comment type="caution">
    <text evidence="2">The sequence shown here is derived from an EMBL/GenBank/DDBJ whole genome shotgun (WGS) entry which is preliminary data.</text>
</comment>
<feature type="coiled-coil region" evidence="1">
    <location>
        <begin position="143"/>
        <end position="170"/>
    </location>
</feature>
<evidence type="ECO:0000313" key="2">
    <source>
        <dbReference type="EMBL" id="GMF10021.1"/>
    </source>
</evidence>
<dbReference type="OrthoDB" id="120354at2759"/>
<protein>
    <submittedName>
        <fullName evidence="2">Unnamed protein product</fullName>
    </submittedName>
</protein>
<evidence type="ECO:0000256" key="1">
    <source>
        <dbReference type="SAM" id="Coils"/>
    </source>
</evidence>
<gene>
    <name evidence="2" type="ORF">Plil01_000087500</name>
</gene>
<dbReference type="AlphaFoldDB" id="A0A9W6TCY7"/>
<keyword evidence="3" id="KW-1185">Reference proteome</keyword>
<dbReference type="EMBL" id="BSXW01000026">
    <property type="protein sequence ID" value="GMF10021.1"/>
    <property type="molecule type" value="Genomic_DNA"/>
</dbReference>
<dbReference type="Proteomes" id="UP001165083">
    <property type="component" value="Unassembled WGS sequence"/>
</dbReference>
<reference evidence="2" key="1">
    <citation type="submission" date="2023-04" db="EMBL/GenBank/DDBJ databases">
        <title>Phytophthora lilii NBRC 32176.</title>
        <authorList>
            <person name="Ichikawa N."/>
            <person name="Sato H."/>
            <person name="Tonouchi N."/>
        </authorList>
    </citation>
    <scope>NUCLEOTIDE SEQUENCE</scope>
    <source>
        <strain evidence="2">NBRC 32176</strain>
    </source>
</reference>
<name>A0A9W6TCY7_9STRA</name>
<accession>A0A9W6TCY7</accession>
<sequence length="195" mass="22492">MDATKTSILREHAVCNLCLLKPQEPGQLEALTTWIKNVSEQLDAQWCAPPLGYRCSRSCSKIRDQMSDNPQLASTWHTIMAHLEECQSPQCELRTRAELREVLHLIECKQLEICEVRNELKEKKDNWSMAMHYSDETRRSDDLGLHKADLESLEAELQNLKTELTSLMAKKTSLCATMDTIQLDWRDEDCNRQGN</sequence>
<proteinExistence type="predicted"/>
<evidence type="ECO:0000313" key="3">
    <source>
        <dbReference type="Proteomes" id="UP001165083"/>
    </source>
</evidence>
<keyword evidence="1" id="KW-0175">Coiled coil</keyword>
<organism evidence="2 3">
    <name type="scientific">Phytophthora lilii</name>
    <dbReference type="NCBI Taxonomy" id="2077276"/>
    <lineage>
        <taxon>Eukaryota</taxon>
        <taxon>Sar</taxon>
        <taxon>Stramenopiles</taxon>
        <taxon>Oomycota</taxon>
        <taxon>Peronosporomycetes</taxon>
        <taxon>Peronosporales</taxon>
        <taxon>Peronosporaceae</taxon>
        <taxon>Phytophthora</taxon>
    </lineage>
</organism>